<dbReference type="PATRIC" id="fig|1492898.3.peg.4674"/>
<keyword evidence="4 7" id="KW-0812">Transmembrane</keyword>
<feature type="transmembrane region" description="Helical" evidence="7">
    <location>
        <begin position="130"/>
        <end position="150"/>
    </location>
</feature>
<keyword evidence="3 7" id="KW-1003">Cell membrane</keyword>
<evidence type="ECO:0000256" key="3">
    <source>
        <dbReference type="ARBA" id="ARBA00022475"/>
    </source>
</evidence>
<dbReference type="Proteomes" id="UP000077177">
    <property type="component" value="Chromosome"/>
</dbReference>
<accession>A0A172U002</accession>
<name>A0A172U002_9BACT</name>
<reference evidence="10" key="1">
    <citation type="submission" date="2015-01" db="EMBL/GenBank/DDBJ databases">
        <title>Flavisolibacter sp./LCS9/ whole genome sequencing.</title>
        <authorList>
            <person name="Kim M.K."/>
            <person name="Srinivasan S."/>
            <person name="Lee J.-J."/>
        </authorList>
    </citation>
    <scope>NUCLEOTIDE SEQUENCE [LARGE SCALE GENOMIC DNA]</scope>
    <source>
        <strain evidence="10">LCS9</strain>
    </source>
</reference>
<comment type="subcellular location">
    <subcellularLocation>
        <location evidence="1 7">Cell membrane</location>
        <topology evidence="1 7">Multi-pass membrane protein</topology>
    </subcellularLocation>
</comment>
<dbReference type="OrthoDB" id="9813426at2"/>
<feature type="transmembrane region" description="Helical" evidence="7">
    <location>
        <begin position="157"/>
        <end position="178"/>
    </location>
</feature>
<reference evidence="9 10" key="2">
    <citation type="journal article" date="2016" name="Int. J. Syst. Evol. Microbiol.">
        <title>Flavisolibacter tropicus sp. nov., isolated from tropical soil.</title>
        <authorList>
            <person name="Lee J.J."/>
            <person name="Kang M.S."/>
            <person name="Kim G.S."/>
            <person name="Lee C.S."/>
            <person name="Lim S."/>
            <person name="Lee J."/>
            <person name="Roh S.H."/>
            <person name="Kang H."/>
            <person name="Ha J.M."/>
            <person name="Bae S."/>
            <person name="Jung H.Y."/>
            <person name="Kim M.K."/>
        </authorList>
    </citation>
    <scope>NUCLEOTIDE SEQUENCE [LARGE SCALE GENOMIC DNA]</scope>
    <source>
        <strain evidence="9 10">LCS9</strain>
    </source>
</reference>
<evidence type="ECO:0000256" key="2">
    <source>
        <dbReference type="ARBA" id="ARBA00010792"/>
    </source>
</evidence>
<evidence type="ECO:0000256" key="7">
    <source>
        <dbReference type="RuleBase" id="RU367016"/>
    </source>
</evidence>
<feature type="transmembrane region" description="Helical" evidence="7">
    <location>
        <begin position="72"/>
        <end position="93"/>
    </location>
</feature>
<dbReference type="STRING" id="1492898.SY85_21555"/>
<feature type="domain" description="VTT" evidence="8">
    <location>
        <begin position="47"/>
        <end position="177"/>
    </location>
</feature>
<proteinExistence type="inferred from homology"/>
<gene>
    <name evidence="9" type="ORF">SY85_21555</name>
</gene>
<evidence type="ECO:0000256" key="1">
    <source>
        <dbReference type="ARBA" id="ARBA00004651"/>
    </source>
</evidence>
<keyword evidence="5 7" id="KW-1133">Transmembrane helix</keyword>
<feature type="transmembrane region" description="Helical" evidence="7">
    <location>
        <begin position="28"/>
        <end position="60"/>
    </location>
</feature>
<sequence>MHHFLDIVLLQGGFIHQFIEWIINNGGLYILLLVVFAETGLFVGFFLPGDALLFAAGIYLDQLAIEFFGFPFYFVLLLVIVASVLGNLVGYWFGRKTGPLLFERRETWLFRKKHLLRAKEFYDRYGKATIFLAKFLPIIRTFAPIIAGVVKMERSTFILYNVLGSLAWVCSMMLGGYYLEGWILSAFGFSLKDHIETITIGIILITTVPVLYKLLFSKKRTVPLDENDKNPIL</sequence>
<evidence type="ECO:0000259" key="8">
    <source>
        <dbReference type="Pfam" id="PF09335"/>
    </source>
</evidence>
<evidence type="ECO:0000313" key="9">
    <source>
        <dbReference type="EMBL" id="ANE52681.1"/>
    </source>
</evidence>
<dbReference type="GO" id="GO:0005886">
    <property type="term" value="C:plasma membrane"/>
    <property type="evidence" value="ECO:0007669"/>
    <property type="project" value="UniProtKB-SubCell"/>
</dbReference>
<dbReference type="AlphaFoldDB" id="A0A172U002"/>
<keyword evidence="6 7" id="KW-0472">Membrane</keyword>
<comment type="similarity">
    <text evidence="2 7">Belongs to the DedA family.</text>
</comment>
<evidence type="ECO:0000256" key="4">
    <source>
        <dbReference type="ARBA" id="ARBA00022692"/>
    </source>
</evidence>
<dbReference type="RefSeq" id="WP_066407587.1">
    <property type="nucleotide sequence ID" value="NZ_CP011390.1"/>
</dbReference>
<dbReference type="InterPro" id="IPR032816">
    <property type="entry name" value="VTT_dom"/>
</dbReference>
<evidence type="ECO:0000313" key="10">
    <source>
        <dbReference type="Proteomes" id="UP000077177"/>
    </source>
</evidence>
<organism evidence="9 10">
    <name type="scientific">Flavisolibacter tropicus</name>
    <dbReference type="NCBI Taxonomy" id="1492898"/>
    <lineage>
        <taxon>Bacteria</taxon>
        <taxon>Pseudomonadati</taxon>
        <taxon>Bacteroidota</taxon>
        <taxon>Chitinophagia</taxon>
        <taxon>Chitinophagales</taxon>
        <taxon>Chitinophagaceae</taxon>
        <taxon>Flavisolibacter</taxon>
    </lineage>
</organism>
<feature type="transmembrane region" description="Helical" evidence="7">
    <location>
        <begin position="198"/>
        <end position="216"/>
    </location>
</feature>
<dbReference type="InterPro" id="IPR032818">
    <property type="entry name" value="DedA-like"/>
</dbReference>
<dbReference type="PANTHER" id="PTHR30353">
    <property type="entry name" value="INNER MEMBRANE PROTEIN DEDA-RELATED"/>
    <property type="match status" value="1"/>
</dbReference>
<dbReference type="PANTHER" id="PTHR30353:SF0">
    <property type="entry name" value="TRANSMEMBRANE PROTEIN"/>
    <property type="match status" value="1"/>
</dbReference>
<dbReference type="Pfam" id="PF09335">
    <property type="entry name" value="VTT_dom"/>
    <property type="match status" value="1"/>
</dbReference>
<dbReference type="EMBL" id="CP011390">
    <property type="protein sequence ID" value="ANE52681.1"/>
    <property type="molecule type" value="Genomic_DNA"/>
</dbReference>
<evidence type="ECO:0000256" key="6">
    <source>
        <dbReference type="ARBA" id="ARBA00023136"/>
    </source>
</evidence>
<protein>
    <submittedName>
        <fullName evidence="9">Alkaline phosphatase</fullName>
    </submittedName>
</protein>
<evidence type="ECO:0000256" key="5">
    <source>
        <dbReference type="ARBA" id="ARBA00022989"/>
    </source>
</evidence>
<keyword evidence="10" id="KW-1185">Reference proteome</keyword>
<dbReference type="KEGG" id="fla:SY85_21555"/>